<dbReference type="Pfam" id="PF02770">
    <property type="entry name" value="Acyl-CoA_dh_M"/>
    <property type="match status" value="1"/>
</dbReference>
<dbReference type="Gene3D" id="1.10.540.10">
    <property type="entry name" value="Acyl-CoA dehydrogenase/oxidase, N-terminal domain"/>
    <property type="match status" value="1"/>
</dbReference>
<evidence type="ECO:0000259" key="6">
    <source>
        <dbReference type="Pfam" id="PF00441"/>
    </source>
</evidence>
<name>Q0S608_RHOJR</name>
<evidence type="ECO:0000256" key="1">
    <source>
        <dbReference type="ARBA" id="ARBA00001974"/>
    </source>
</evidence>
<dbReference type="GO" id="GO:0003995">
    <property type="term" value="F:acyl-CoA dehydrogenase activity"/>
    <property type="evidence" value="ECO:0007669"/>
    <property type="project" value="TreeGrafter"/>
</dbReference>
<dbReference type="SUPFAM" id="SSF47203">
    <property type="entry name" value="Acyl-CoA dehydrogenase C-terminal domain-like"/>
    <property type="match status" value="1"/>
</dbReference>
<evidence type="ECO:0000313" key="9">
    <source>
        <dbReference type="EMBL" id="ABG97028.1"/>
    </source>
</evidence>
<dbReference type="GO" id="GO:0033539">
    <property type="term" value="P:fatty acid beta-oxidation using acyl-CoA dehydrogenase"/>
    <property type="evidence" value="ECO:0007669"/>
    <property type="project" value="TreeGrafter"/>
</dbReference>
<dbReference type="InterPro" id="IPR006091">
    <property type="entry name" value="Acyl-CoA_Oxase/DH_mid-dom"/>
</dbReference>
<sequence>MSRPDVSGVTQSTEDLIPMAIDFDLSPDQAALQKAARAFADERLSLVEGVIAPLPTPEARFAAIKPFYQDMVHAGFLKALLPVEYGGTAMPSLDFALAAEELTRADINVPSALLGTGLGLQPIIHFGTADQKSRFLPPFAGSEPLLAAWAFTETAGGANFDNADASAGVQTFARLDGDEWVINGDKHFTTNGSGWDGNGAALISVLCRTDPTLPLNESMAVIVVPGDTPGVAVESYIDTMGHRATASPRITFTDVRVPAGNIIGKPGDGMEIVRKTFNWTSSIIGAACVGRMRAAFDYAFTFAKSDRRSGPVPIIDYQNVGYMLVDIKTRIEAARYFTWKACDLYDKTGGADEELGHMVKIYASELAVQVVYDTMRVVGVNSYGDQTPIAGIMEDVLCFPLYDGGNMGVRRRQLHALMKRSDYDPMLSAAGIVAG</sequence>
<dbReference type="InterPro" id="IPR013786">
    <property type="entry name" value="AcylCoA_DH/ox_N"/>
</dbReference>
<keyword evidence="5 9" id="KW-0560">Oxidoreductase</keyword>
<evidence type="ECO:0000256" key="4">
    <source>
        <dbReference type="ARBA" id="ARBA00022827"/>
    </source>
</evidence>
<dbReference type="CDD" id="cd00567">
    <property type="entry name" value="ACAD"/>
    <property type="match status" value="1"/>
</dbReference>
<protein>
    <submittedName>
        <fullName evidence="9">Acyl-CoA dehydrogenase</fullName>
        <ecNumber evidence="9">1.3.8.-</ecNumber>
    </submittedName>
</protein>
<dbReference type="InterPro" id="IPR037069">
    <property type="entry name" value="AcylCoA_DH/ox_N_sf"/>
</dbReference>
<evidence type="ECO:0000256" key="2">
    <source>
        <dbReference type="ARBA" id="ARBA00009347"/>
    </source>
</evidence>
<comment type="cofactor">
    <cofactor evidence="1 5">
        <name>FAD</name>
        <dbReference type="ChEBI" id="CHEBI:57692"/>
    </cofactor>
</comment>
<dbReference type="PANTHER" id="PTHR43884">
    <property type="entry name" value="ACYL-COA DEHYDROGENASE"/>
    <property type="match status" value="1"/>
</dbReference>
<dbReference type="InterPro" id="IPR009100">
    <property type="entry name" value="AcylCoA_DH/oxidase_NM_dom_sf"/>
</dbReference>
<dbReference type="SUPFAM" id="SSF56645">
    <property type="entry name" value="Acyl-CoA dehydrogenase NM domain-like"/>
    <property type="match status" value="1"/>
</dbReference>
<dbReference type="AlphaFoldDB" id="Q0S608"/>
<evidence type="ECO:0000259" key="7">
    <source>
        <dbReference type="Pfam" id="PF02770"/>
    </source>
</evidence>
<dbReference type="GO" id="GO:0046359">
    <property type="term" value="P:butyrate catabolic process"/>
    <property type="evidence" value="ECO:0007669"/>
    <property type="project" value="TreeGrafter"/>
</dbReference>
<keyword evidence="3 5" id="KW-0285">Flavoprotein</keyword>
<keyword evidence="4 5" id="KW-0274">FAD</keyword>
<dbReference type="Gene3D" id="1.20.140.10">
    <property type="entry name" value="Butyryl-CoA Dehydrogenase, subunit A, domain 3"/>
    <property type="match status" value="1"/>
</dbReference>
<dbReference type="KEGG" id="rha:RHA1_ro05247"/>
<dbReference type="GO" id="GO:0050660">
    <property type="term" value="F:flavin adenine dinucleotide binding"/>
    <property type="evidence" value="ECO:0007669"/>
    <property type="project" value="InterPro"/>
</dbReference>
<dbReference type="Pfam" id="PF00441">
    <property type="entry name" value="Acyl-CoA_dh_1"/>
    <property type="match status" value="1"/>
</dbReference>
<gene>
    <name evidence="9" type="ordered locus">RHA1_ro05247</name>
</gene>
<dbReference type="Proteomes" id="UP000008710">
    <property type="component" value="Chromosome"/>
</dbReference>
<dbReference type="InterPro" id="IPR046373">
    <property type="entry name" value="Acyl-CoA_Oxase/DH_mid-dom_sf"/>
</dbReference>
<evidence type="ECO:0000256" key="3">
    <source>
        <dbReference type="ARBA" id="ARBA00022630"/>
    </source>
</evidence>
<dbReference type="eggNOG" id="COG1960">
    <property type="taxonomic scope" value="Bacteria"/>
</dbReference>
<feature type="domain" description="Acyl-CoA oxidase/dehydrogenase middle" evidence="7">
    <location>
        <begin position="149"/>
        <end position="255"/>
    </location>
</feature>
<feature type="domain" description="Acyl-CoA dehydrogenase/oxidase C-terminal" evidence="6">
    <location>
        <begin position="267"/>
        <end position="413"/>
    </location>
</feature>
<evidence type="ECO:0000256" key="5">
    <source>
        <dbReference type="RuleBase" id="RU362125"/>
    </source>
</evidence>
<evidence type="ECO:0000313" key="10">
    <source>
        <dbReference type="Proteomes" id="UP000008710"/>
    </source>
</evidence>
<proteinExistence type="inferred from homology"/>
<dbReference type="HOGENOM" id="CLU_018204_3_0_11"/>
<organism evidence="9 10">
    <name type="scientific">Rhodococcus jostii (strain RHA1)</name>
    <dbReference type="NCBI Taxonomy" id="101510"/>
    <lineage>
        <taxon>Bacteria</taxon>
        <taxon>Bacillati</taxon>
        <taxon>Actinomycetota</taxon>
        <taxon>Actinomycetes</taxon>
        <taxon>Mycobacteriales</taxon>
        <taxon>Nocardiaceae</taxon>
        <taxon>Rhodococcus</taxon>
    </lineage>
</organism>
<dbReference type="EC" id="1.3.8.-" evidence="9"/>
<dbReference type="InterPro" id="IPR036250">
    <property type="entry name" value="AcylCo_DH-like_C"/>
</dbReference>
<comment type="similarity">
    <text evidence="2 5">Belongs to the acyl-CoA dehydrogenase family.</text>
</comment>
<reference evidence="10" key="1">
    <citation type="journal article" date="2006" name="Proc. Natl. Acad. Sci. U.S.A.">
        <title>The complete genome of Rhodococcus sp. RHA1 provides insights into a catabolic powerhouse.</title>
        <authorList>
            <person name="McLeod M.P."/>
            <person name="Warren R.L."/>
            <person name="Hsiao W.W.L."/>
            <person name="Araki N."/>
            <person name="Myhre M."/>
            <person name="Fernandes C."/>
            <person name="Miyazawa D."/>
            <person name="Wong W."/>
            <person name="Lillquist A.L."/>
            <person name="Wang D."/>
            <person name="Dosanjh M."/>
            <person name="Hara H."/>
            <person name="Petrescu A."/>
            <person name="Morin R.D."/>
            <person name="Yang G."/>
            <person name="Stott J.M."/>
            <person name="Schein J.E."/>
            <person name="Shin H."/>
            <person name="Smailus D."/>
            <person name="Siddiqui A.S."/>
            <person name="Marra M.A."/>
            <person name="Jones S.J.M."/>
            <person name="Holt R."/>
            <person name="Brinkman F.S.L."/>
            <person name="Miyauchi K."/>
            <person name="Fukuda M."/>
            <person name="Davies J.E."/>
            <person name="Mohn W.W."/>
            <person name="Eltis L.D."/>
        </authorList>
    </citation>
    <scope>NUCLEOTIDE SEQUENCE [LARGE SCALE GENOMIC DNA]</scope>
    <source>
        <strain evidence="10">RHA1</strain>
    </source>
</reference>
<dbReference type="Gene3D" id="2.40.110.10">
    <property type="entry name" value="Butyryl-CoA Dehydrogenase, subunit A, domain 2"/>
    <property type="match status" value="1"/>
</dbReference>
<accession>Q0S608</accession>
<dbReference type="EMBL" id="CP000431">
    <property type="protein sequence ID" value="ABG97028.1"/>
    <property type="molecule type" value="Genomic_DNA"/>
</dbReference>
<dbReference type="PANTHER" id="PTHR43884:SF12">
    <property type="entry name" value="ISOVALERYL-COA DEHYDROGENASE, MITOCHONDRIAL-RELATED"/>
    <property type="match status" value="1"/>
</dbReference>
<dbReference type="Pfam" id="PF02771">
    <property type="entry name" value="Acyl-CoA_dh_N"/>
    <property type="match status" value="1"/>
</dbReference>
<dbReference type="InterPro" id="IPR009075">
    <property type="entry name" value="AcylCo_DH/oxidase_C"/>
</dbReference>
<feature type="domain" description="Acyl-CoA dehydrogenase/oxidase N-terminal" evidence="8">
    <location>
        <begin position="26"/>
        <end position="141"/>
    </location>
</feature>
<evidence type="ECO:0000259" key="8">
    <source>
        <dbReference type="Pfam" id="PF02771"/>
    </source>
</evidence>